<dbReference type="RefSeq" id="WP_311514378.1">
    <property type="nucleotide sequence ID" value="NZ_JAVREP010000031.1"/>
</dbReference>
<name>A0ABU2MI60_9ACTN</name>
<dbReference type="Pfam" id="PF13411">
    <property type="entry name" value="MerR_1"/>
    <property type="match status" value="2"/>
</dbReference>
<dbReference type="InterPro" id="IPR047057">
    <property type="entry name" value="MerR_fam"/>
</dbReference>
<keyword evidence="1" id="KW-0238">DNA-binding</keyword>
<gene>
    <name evidence="3" type="ORF">RM479_26280</name>
</gene>
<reference evidence="4" key="1">
    <citation type="submission" date="2023-07" db="EMBL/GenBank/DDBJ databases">
        <title>30 novel species of actinomycetes from the DSMZ collection.</title>
        <authorList>
            <person name="Nouioui I."/>
        </authorList>
    </citation>
    <scope>NUCLEOTIDE SEQUENCE [LARGE SCALE GENOMIC DNA]</scope>
    <source>
        <strain evidence="4">DSM 44743</strain>
    </source>
</reference>
<evidence type="ECO:0000313" key="4">
    <source>
        <dbReference type="Proteomes" id="UP001183390"/>
    </source>
</evidence>
<comment type="caution">
    <text evidence="3">The sequence shown here is derived from an EMBL/GenBank/DDBJ whole genome shotgun (WGS) entry which is preliminary data.</text>
</comment>
<dbReference type="SUPFAM" id="SSF46955">
    <property type="entry name" value="Putative DNA-binding domain"/>
    <property type="match status" value="2"/>
</dbReference>
<organism evidence="3 4">
    <name type="scientific">Nocardiopsis lambiniae</name>
    <dbReference type="NCBI Taxonomy" id="3075539"/>
    <lineage>
        <taxon>Bacteria</taxon>
        <taxon>Bacillati</taxon>
        <taxon>Actinomycetota</taxon>
        <taxon>Actinomycetes</taxon>
        <taxon>Streptosporangiales</taxon>
        <taxon>Nocardiopsidaceae</taxon>
        <taxon>Nocardiopsis</taxon>
    </lineage>
</organism>
<protein>
    <submittedName>
        <fullName evidence="3">MerR family transcriptional regulator</fullName>
    </submittedName>
</protein>
<dbReference type="EMBL" id="JAVREP010000031">
    <property type="protein sequence ID" value="MDT0331931.1"/>
    <property type="molecule type" value="Genomic_DNA"/>
</dbReference>
<evidence type="ECO:0000256" key="1">
    <source>
        <dbReference type="ARBA" id="ARBA00023125"/>
    </source>
</evidence>
<dbReference type="PANTHER" id="PTHR30204">
    <property type="entry name" value="REDOX-CYCLING DRUG-SENSING TRANSCRIPTIONAL ACTIVATOR SOXR"/>
    <property type="match status" value="1"/>
</dbReference>
<dbReference type="InterPro" id="IPR000551">
    <property type="entry name" value="MerR-type_HTH_dom"/>
</dbReference>
<dbReference type="Proteomes" id="UP001183390">
    <property type="component" value="Unassembled WGS sequence"/>
</dbReference>
<dbReference type="PRINTS" id="PR00040">
    <property type="entry name" value="HTHMERR"/>
</dbReference>
<proteinExistence type="predicted"/>
<dbReference type="PANTHER" id="PTHR30204:SF93">
    <property type="entry name" value="HTH MERR-TYPE DOMAIN-CONTAINING PROTEIN"/>
    <property type="match status" value="1"/>
</dbReference>
<keyword evidence="4" id="KW-1185">Reference proteome</keyword>
<dbReference type="InterPro" id="IPR009061">
    <property type="entry name" value="DNA-bd_dom_put_sf"/>
</dbReference>
<evidence type="ECO:0000259" key="2">
    <source>
        <dbReference type="PROSITE" id="PS50937"/>
    </source>
</evidence>
<dbReference type="PROSITE" id="PS50937">
    <property type="entry name" value="HTH_MERR_2"/>
    <property type="match status" value="1"/>
</dbReference>
<sequence>MVERLRPVDLARAVGVSTQSVRDCEASGVVPPARWTESGQRRFGRRHLAALVAYRALASGMGVAAAGEVMRTLHTAGVDRALESVEAAYARAYEQRRAVREAARALAVVAAAVSEEGVAARESGDLLAGVRVPRAGSDALRIGRVARLVGVRPSALRVWERAGLVVPVREAGTGYRVYGPEQVRDVRVVRELRRSGYGLEQIGPVMEELRGEGGGRGPLEALHRREEALRARARTLTEGVARLQEYLDLLARPEGPEQA</sequence>
<evidence type="ECO:0000313" key="3">
    <source>
        <dbReference type="EMBL" id="MDT0331931.1"/>
    </source>
</evidence>
<dbReference type="SMART" id="SM00422">
    <property type="entry name" value="HTH_MERR"/>
    <property type="match status" value="2"/>
</dbReference>
<feature type="domain" description="HTH merR-type" evidence="2">
    <location>
        <begin position="139"/>
        <end position="208"/>
    </location>
</feature>
<dbReference type="Gene3D" id="1.10.1660.10">
    <property type="match status" value="2"/>
</dbReference>
<accession>A0ABU2MI60</accession>